<evidence type="ECO:0000313" key="1">
    <source>
        <dbReference type="EMBL" id="KYO26873.1"/>
    </source>
</evidence>
<keyword evidence="2" id="KW-1185">Reference proteome</keyword>
<dbReference type="Proteomes" id="UP000050525">
    <property type="component" value="Unassembled WGS sequence"/>
</dbReference>
<reference evidence="1 2" key="1">
    <citation type="journal article" date="2012" name="Genome Biol.">
        <title>Sequencing three crocodilian genomes to illuminate the evolution of archosaurs and amniotes.</title>
        <authorList>
            <person name="St John J.A."/>
            <person name="Braun E.L."/>
            <person name="Isberg S.R."/>
            <person name="Miles L.G."/>
            <person name="Chong A.Y."/>
            <person name="Gongora J."/>
            <person name="Dalzell P."/>
            <person name="Moran C."/>
            <person name="Bed'hom B."/>
            <person name="Abzhanov A."/>
            <person name="Burgess S.C."/>
            <person name="Cooksey A.M."/>
            <person name="Castoe T.A."/>
            <person name="Crawford N.G."/>
            <person name="Densmore L.D."/>
            <person name="Drew J.C."/>
            <person name="Edwards S.V."/>
            <person name="Faircloth B.C."/>
            <person name="Fujita M.K."/>
            <person name="Greenwold M.J."/>
            <person name="Hoffmann F.G."/>
            <person name="Howard J.M."/>
            <person name="Iguchi T."/>
            <person name="Janes D.E."/>
            <person name="Khan S.Y."/>
            <person name="Kohno S."/>
            <person name="de Koning A.J."/>
            <person name="Lance S.L."/>
            <person name="McCarthy F.M."/>
            <person name="McCormack J.E."/>
            <person name="Merchant M.E."/>
            <person name="Peterson D.G."/>
            <person name="Pollock D.D."/>
            <person name="Pourmand N."/>
            <person name="Raney B.J."/>
            <person name="Roessler K.A."/>
            <person name="Sanford J.R."/>
            <person name="Sawyer R.H."/>
            <person name="Schmidt C.J."/>
            <person name="Triplett E.W."/>
            <person name="Tuberville T.D."/>
            <person name="Venegas-Anaya M."/>
            <person name="Howard J.T."/>
            <person name="Jarvis E.D."/>
            <person name="Guillette L.J.Jr."/>
            <person name="Glenn T.C."/>
            <person name="Green R.E."/>
            <person name="Ray D.A."/>
        </authorList>
    </citation>
    <scope>NUCLEOTIDE SEQUENCE [LARGE SCALE GENOMIC DNA]</scope>
    <source>
        <strain evidence="1">KSC_2009_1</strain>
    </source>
</reference>
<dbReference type="EMBL" id="AKHW03005461">
    <property type="protein sequence ID" value="KYO26873.1"/>
    <property type="molecule type" value="Genomic_DNA"/>
</dbReference>
<gene>
    <name evidence="1" type="ORF">Y1Q_0019309</name>
</gene>
<sequence>MVTASTTRTVAGGVELRLEESSCKLTWEMSIINSSGPSQLLSSSSHLAASSLPKKRQVILPSNTIKKTAIQERRVTRGSS</sequence>
<accession>A0A151MQX3</accession>
<protein>
    <submittedName>
        <fullName evidence="1">Uncharacterized protein</fullName>
    </submittedName>
</protein>
<proteinExistence type="predicted"/>
<comment type="caution">
    <text evidence="1">The sequence shown here is derived from an EMBL/GenBank/DDBJ whole genome shotgun (WGS) entry which is preliminary data.</text>
</comment>
<name>A0A151MQX3_ALLMI</name>
<dbReference type="AlphaFoldDB" id="A0A151MQX3"/>
<organism evidence="1 2">
    <name type="scientific">Alligator mississippiensis</name>
    <name type="common">American alligator</name>
    <dbReference type="NCBI Taxonomy" id="8496"/>
    <lineage>
        <taxon>Eukaryota</taxon>
        <taxon>Metazoa</taxon>
        <taxon>Chordata</taxon>
        <taxon>Craniata</taxon>
        <taxon>Vertebrata</taxon>
        <taxon>Euteleostomi</taxon>
        <taxon>Archelosauria</taxon>
        <taxon>Archosauria</taxon>
        <taxon>Crocodylia</taxon>
        <taxon>Alligatoridae</taxon>
        <taxon>Alligatorinae</taxon>
        <taxon>Alligator</taxon>
    </lineage>
</organism>
<evidence type="ECO:0000313" key="2">
    <source>
        <dbReference type="Proteomes" id="UP000050525"/>
    </source>
</evidence>